<comment type="caution">
    <text evidence="5">The sequence shown here is derived from an EMBL/GenBank/DDBJ whole genome shotgun (WGS) entry which is preliminary data.</text>
</comment>
<proteinExistence type="inferred from homology"/>
<gene>
    <name evidence="5" type="ORF">T459_32476</name>
</gene>
<reference evidence="5 6" key="1">
    <citation type="journal article" date="2014" name="Nat. Genet.">
        <title>Genome sequence of the hot pepper provides insights into the evolution of pungency in Capsicum species.</title>
        <authorList>
            <person name="Kim S."/>
            <person name="Park M."/>
            <person name="Yeom S.I."/>
            <person name="Kim Y.M."/>
            <person name="Lee J.M."/>
            <person name="Lee H.A."/>
            <person name="Seo E."/>
            <person name="Choi J."/>
            <person name="Cheong K."/>
            <person name="Kim K.T."/>
            <person name="Jung K."/>
            <person name="Lee G.W."/>
            <person name="Oh S.K."/>
            <person name="Bae C."/>
            <person name="Kim S.B."/>
            <person name="Lee H.Y."/>
            <person name="Kim S.Y."/>
            <person name="Kim M.S."/>
            <person name="Kang B.C."/>
            <person name="Jo Y.D."/>
            <person name="Yang H.B."/>
            <person name="Jeong H.J."/>
            <person name="Kang W.H."/>
            <person name="Kwon J.K."/>
            <person name="Shin C."/>
            <person name="Lim J.Y."/>
            <person name="Park J.H."/>
            <person name="Huh J.H."/>
            <person name="Kim J.S."/>
            <person name="Kim B.D."/>
            <person name="Cohen O."/>
            <person name="Paran I."/>
            <person name="Suh M.C."/>
            <person name="Lee S.B."/>
            <person name="Kim Y.K."/>
            <person name="Shin Y."/>
            <person name="Noh S.J."/>
            <person name="Park J."/>
            <person name="Seo Y.S."/>
            <person name="Kwon S.Y."/>
            <person name="Kim H.A."/>
            <person name="Park J.M."/>
            <person name="Kim H.J."/>
            <person name="Choi S.B."/>
            <person name="Bosland P.W."/>
            <person name="Reeves G."/>
            <person name="Jo S.H."/>
            <person name="Lee B.W."/>
            <person name="Cho H.T."/>
            <person name="Choi H.S."/>
            <person name="Lee M.S."/>
            <person name="Yu Y."/>
            <person name="Do Choi Y."/>
            <person name="Park B.S."/>
            <person name="van Deynze A."/>
            <person name="Ashrafi H."/>
            <person name="Hill T."/>
            <person name="Kim W.T."/>
            <person name="Pai H.S."/>
            <person name="Ahn H.K."/>
            <person name="Yeam I."/>
            <person name="Giovannoni J.J."/>
            <person name="Rose J.K."/>
            <person name="Sorensen I."/>
            <person name="Lee S.J."/>
            <person name="Kim R.W."/>
            <person name="Choi I.Y."/>
            <person name="Choi B.S."/>
            <person name="Lim J.S."/>
            <person name="Lee Y.H."/>
            <person name="Choi D."/>
        </authorList>
    </citation>
    <scope>NUCLEOTIDE SEQUENCE [LARGE SCALE GENOMIC DNA]</scope>
    <source>
        <strain evidence="6">cv. CM334</strain>
    </source>
</reference>
<evidence type="ECO:0000256" key="2">
    <source>
        <dbReference type="ARBA" id="ARBA00008352"/>
    </source>
</evidence>
<feature type="compositionally biased region" description="Acidic residues" evidence="4">
    <location>
        <begin position="157"/>
        <end position="179"/>
    </location>
</feature>
<comment type="similarity">
    <text evidence="2">Belongs to the eukaryotic RPC7 RNA polymerase subunit family.</text>
</comment>
<feature type="compositionally biased region" description="Acidic residues" evidence="4">
    <location>
        <begin position="186"/>
        <end position="206"/>
    </location>
</feature>
<evidence type="ECO:0000256" key="4">
    <source>
        <dbReference type="SAM" id="MobiDB-lite"/>
    </source>
</evidence>
<evidence type="ECO:0000256" key="1">
    <source>
        <dbReference type="ARBA" id="ARBA00004123"/>
    </source>
</evidence>
<keyword evidence="6" id="KW-1185">Reference proteome</keyword>
<evidence type="ECO:0000313" key="6">
    <source>
        <dbReference type="Proteomes" id="UP000222542"/>
    </source>
</evidence>
<feature type="compositionally biased region" description="Basic and acidic residues" evidence="4">
    <location>
        <begin position="136"/>
        <end position="156"/>
    </location>
</feature>
<dbReference type="GO" id="GO:0005666">
    <property type="term" value="C:RNA polymerase III complex"/>
    <property type="evidence" value="ECO:0000318"/>
    <property type="project" value="GO_Central"/>
</dbReference>
<sequence>MAYRGRGRGRGRGQLSFRGAKQLPFELFPEVPNLGNASGVTARITLAARHLKLQKYWNSSPYYLGEESDVLKKTKGMDIERFSDRNLERVKSKQPLAHFIRMDPAYVPAELAKGGREVRRAAKRVRWNPEADMQKLDLLEKLDQKSKGGDEKKKDGDDEDEEQEEKIEEEEEEFSDDGDYNQNLYDYDDDEDDFNMNEDNNDEAMY</sequence>
<dbReference type="AlphaFoldDB" id="A0A1U8E6P4"/>
<feature type="region of interest" description="Disordered" evidence="4">
    <location>
        <begin position="136"/>
        <end position="206"/>
    </location>
</feature>
<dbReference type="Proteomes" id="UP000222542">
    <property type="component" value="Unassembled WGS sequence"/>
</dbReference>
<name>A0A1U8E6P4_CAPAN</name>
<dbReference type="OrthoDB" id="2018787at2759"/>
<dbReference type="KEGG" id="cann:107839851"/>
<comment type="subcellular location">
    <subcellularLocation>
        <location evidence="1">Nucleus</location>
    </subcellularLocation>
</comment>
<dbReference type="OMA" id="CNEATKE"/>
<dbReference type="Gramene" id="PHT63654">
    <property type="protein sequence ID" value="PHT63654"/>
    <property type="gene ID" value="T459_32476"/>
</dbReference>
<dbReference type="PANTHER" id="PTHR15367">
    <property type="entry name" value="DNA-DIRECTED RNA POLYMERASE III"/>
    <property type="match status" value="1"/>
</dbReference>
<dbReference type="EMBL" id="AYRZ02000026">
    <property type="protein sequence ID" value="PHT63654.1"/>
    <property type="molecule type" value="Genomic_DNA"/>
</dbReference>
<organism evidence="5 6">
    <name type="scientific">Capsicum annuum</name>
    <name type="common">Capsicum pepper</name>
    <dbReference type="NCBI Taxonomy" id="4072"/>
    <lineage>
        <taxon>Eukaryota</taxon>
        <taxon>Viridiplantae</taxon>
        <taxon>Streptophyta</taxon>
        <taxon>Embryophyta</taxon>
        <taxon>Tracheophyta</taxon>
        <taxon>Spermatophyta</taxon>
        <taxon>Magnoliopsida</taxon>
        <taxon>eudicotyledons</taxon>
        <taxon>Gunneridae</taxon>
        <taxon>Pentapetalae</taxon>
        <taxon>asterids</taxon>
        <taxon>lamiids</taxon>
        <taxon>Solanales</taxon>
        <taxon>Solanaceae</taxon>
        <taxon>Solanoideae</taxon>
        <taxon>Capsiceae</taxon>
        <taxon>Capsicum</taxon>
    </lineage>
</organism>
<evidence type="ECO:0008006" key="7">
    <source>
        <dbReference type="Google" id="ProtNLM"/>
    </source>
</evidence>
<keyword evidence="3" id="KW-0539">Nucleus</keyword>
<dbReference type="STRING" id="4072.A0A1U8E6P4"/>
<dbReference type="InterPro" id="IPR024661">
    <property type="entry name" value="RNA_pol_III_Rpc31"/>
</dbReference>
<reference evidence="5 6" key="2">
    <citation type="journal article" date="2017" name="Genome Biol.">
        <title>New reference genome sequences of hot pepper reveal the massive evolution of plant disease-resistance genes by retroduplication.</title>
        <authorList>
            <person name="Kim S."/>
            <person name="Park J."/>
            <person name="Yeom S.I."/>
            <person name="Kim Y.M."/>
            <person name="Seo E."/>
            <person name="Kim K.T."/>
            <person name="Kim M.S."/>
            <person name="Lee J.M."/>
            <person name="Cheong K."/>
            <person name="Shin H.S."/>
            <person name="Kim S.B."/>
            <person name="Han K."/>
            <person name="Lee J."/>
            <person name="Park M."/>
            <person name="Lee H.A."/>
            <person name="Lee H.Y."/>
            <person name="Lee Y."/>
            <person name="Oh S."/>
            <person name="Lee J.H."/>
            <person name="Choi E."/>
            <person name="Choi E."/>
            <person name="Lee S.E."/>
            <person name="Jeon J."/>
            <person name="Kim H."/>
            <person name="Choi G."/>
            <person name="Song H."/>
            <person name="Lee J."/>
            <person name="Lee S.C."/>
            <person name="Kwon J.K."/>
            <person name="Lee H.Y."/>
            <person name="Koo N."/>
            <person name="Hong Y."/>
            <person name="Kim R.W."/>
            <person name="Kang W.H."/>
            <person name="Huh J.H."/>
            <person name="Kang B.C."/>
            <person name="Yang T.J."/>
            <person name="Lee Y.H."/>
            <person name="Bennetzen J.L."/>
            <person name="Choi D."/>
        </authorList>
    </citation>
    <scope>NUCLEOTIDE SEQUENCE [LARGE SCALE GENOMIC DNA]</scope>
    <source>
        <strain evidence="6">cv. CM334</strain>
    </source>
</reference>
<accession>A0A1U8E6P4</accession>
<dbReference type="GO" id="GO:0006383">
    <property type="term" value="P:transcription by RNA polymerase III"/>
    <property type="evidence" value="ECO:0007669"/>
    <property type="project" value="InterPro"/>
</dbReference>
<evidence type="ECO:0000313" key="5">
    <source>
        <dbReference type="EMBL" id="PHT63654.1"/>
    </source>
</evidence>
<protein>
    <recommendedName>
        <fullName evidence="7">DNA-directed RNA polymerase III subunit</fullName>
    </recommendedName>
</protein>
<evidence type="ECO:0000256" key="3">
    <source>
        <dbReference type="ARBA" id="ARBA00023242"/>
    </source>
</evidence>
<dbReference type="PANTHER" id="PTHR15367:SF2">
    <property type="entry name" value="DNA-DIRECTED RNA POLYMERASE III SUBUNIT"/>
    <property type="match status" value="1"/>
</dbReference>